<evidence type="ECO:0000256" key="1">
    <source>
        <dbReference type="SAM" id="MobiDB-lite"/>
    </source>
</evidence>
<reference evidence="2" key="1">
    <citation type="submission" date="2024-06" db="EMBL/GenBank/DDBJ databases">
        <authorList>
            <consortium name="consrtm"/>
            <person name="Uemura M."/>
            <person name="Terahara T."/>
        </authorList>
    </citation>
    <scope>NUCLEOTIDE SEQUENCE</scope>
    <source>
        <strain evidence="2">KM77-8</strain>
    </source>
</reference>
<sequence length="161" mass="15932">MRCPRPRWASGSSRGDDADDAERFEEGDVHAAGDRDLPAGEAFHSAGRVVEQVADVAGLPAGVAEGVAGLADLQAGQFLEVLVDGGGEPAQQPGPVGGGEGGPGGLRVCGADDGGADVGGVVAGTVAISSSVAGLRTWSPEDWSVTEGLTCVRRSGAAPSR</sequence>
<dbReference type="EMBL" id="AP035768">
    <property type="protein sequence ID" value="BFO20056.1"/>
    <property type="molecule type" value="Genomic_DNA"/>
</dbReference>
<feature type="region of interest" description="Disordered" evidence="1">
    <location>
        <begin position="84"/>
        <end position="111"/>
    </location>
</feature>
<feature type="compositionally biased region" description="Gly residues" evidence="1">
    <location>
        <begin position="95"/>
        <end position="111"/>
    </location>
</feature>
<proteinExistence type="predicted"/>
<name>A0AAT9HRH3_9ACTN</name>
<organism evidence="2">
    <name type="scientific">Streptomyces haneummycinicus</name>
    <dbReference type="NCBI Taxonomy" id="3074435"/>
    <lineage>
        <taxon>Bacteria</taxon>
        <taxon>Bacillati</taxon>
        <taxon>Actinomycetota</taxon>
        <taxon>Actinomycetes</taxon>
        <taxon>Kitasatosporales</taxon>
        <taxon>Streptomycetaceae</taxon>
        <taxon>Streptomyces</taxon>
    </lineage>
</organism>
<reference evidence="2" key="2">
    <citation type="submission" date="2024-07" db="EMBL/GenBank/DDBJ databases">
        <title>Streptomyces haneummycinica sp. nov., a new antibiotic-producing actinobacterium isolated from marine sediment.</title>
        <authorList>
            <person name="Uemura M."/>
            <person name="Hamada M."/>
            <person name="Hirano S."/>
            <person name="Kobayashi K."/>
            <person name="Ohshiro T."/>
            <person name="Kobayashi T."/>
            <person name="Terahara T."/>
        </authorList>
    </citation>
    <scope>NUCLEOTIDE SEQUENCE</scope>
    <source>
        <strain evidence="2">KM77-8</strain>
    </source>
</reference>
<gene>
    <name evidence="2" type="ORF">SHKM778_64440</name>
</gene>
<accession>A0AAT9HRH3</accession>
<dbReference type="AlphaFoldDB" id="A0AAT9HRH3"/>
<evidence type="ECO:0000313" key="2">
    <source>
        <dbReference type="EMBL" id="BFO20056.1"/>
    </source>
</evidence>
<feature type="region of interest" description="Disordered" evidence="1">
    <location>
        <begin position="1"/>
        <end position="40"/>
    </location>
</feature>
<feature type="compositionally biased region" description="Basic and acidic residues" evidence="1">
    <location>
        <begin position="24"/>
        <end position="38"/>
    </location>
</feature>
<protein>
    <submittedName>
        <fullName evidence="2">Uncharacterized protein</fullName>
    </submittedName>
</protein>